<name>A0A061JI25_9PROT</name>
<protein>
    <submittedName>
        <fullName evidence="1">Uncharacterized protein</fullName>
    </submittedName>
</protein>
<dbReference type="Proteomes" id="UP000026922">
    <property type="component" value="Unassembled WGS sequence"/>
</dbReference>
<dbReference type="EMBL" id="ARPM03000165">
    <property type="protein sequence ID" value="ETZ04629.1"/>
    <property type="molecule type" value="Genomic_DNA"/>
</dbReference>
<keyword evidence="2" id="KW-1185">Reference proteome</keyword>
<accession>A0A061JI25</accession>
<gene>
    <name evidence="1" type="ORF">K737_300949</name>
</gene>
<dbReference type="RefSeq" id="WP_006299502.1">
    <property type="nucleotide sequence ID" value="NZ_ARPM03000165.1"/>
</dbReference>
<sequence length="137" mass="16380">MPSDQHEISLNFQQNFLFYMQQQLALFKIPVFFPDFLASPPYILLSLKSVHEFFRGKAWYLIEVNLLNNCYSVELDRSIHQKLCNFSFDHIIFSYPCNEEMKKVKIYLDLPSRSYKEGKQNHSTLWTIPVNSFWITE</sequence>
<evidence type="ECO:0000313" key="2">
    <source>
        <dbReference type="Proteomes" id="UP000026922"/>
    </source>
</evidence>
<dbReference type="AlphaFoldDB" id="A0A061JI25"/>
<organism evidence="1 2">
    <name type="scientific">Holospora undulata HU1</name>
    <dbReference type="NCBI Taxonomy" id="1321371"/>
    <lineage>
        <taxon>Bacteria</taxon>
        <taxon>Pseudomonadati</taxon>
        <taxon>Pseudomonadota</taxon>
        <taxon>Alphaproteobacteria</taxon>
        <taxon>Holosporales</taxon>
        <taxon>Holosporaceae</taxon>
        <taxon>Holospora</taxon>
    </lineage>
</organism>
<reference evidence="1 2" key="1">
    <citation type="journal article" date="2013" name="Genome Announc.">
        <title>Draft Genome Sequence of Holospora undulata Strain HU1, a Micronucleus-Specific Symbiont of the Ciliate Paramecium caudatum.</title>
        <authorList>
            <person name="Dohra H."/>
            <person name="Suzuki H."/>
            <person name="Suzuki T."/>
            <person name="Tanaka K."/>
            <person name="Fujishima M."/>
        </authorList>
    </citation>
    <scope>NUCLEOTIDE SEQUENCE [LARGE SCALE GENOMIC DNA]</scope>
    <source>
        <strain evidence="1 2">HU1</strain>
    </source>
</reference>
<evidence type="ECO:0000313" key="1">
    <source>
        <dbReference type="EMBL" id="ETZ04629.1"/>
    </source>
</evidence>
<proteinExistence type="predicted"/>
<comment type="caution">
    <text evidence="1">The sequence shown here is derived from an EMBL/GenBank/DDBJ whole genome shotgun (WGS) entry which is preliminary data.</text>
</comment>